<dbReference type="GO" id="GO:0032196">
    <property type="term" value="P:transposition"/>
    <property type="evidence" value="ECO:0007669"/>
    <property type="project" value="TreeGrafter"/>
</dbReference>
<evidence type="ECO:0000313" key="4">
    <source>
        <dbReference type="EMBL" id="ORI97276.1"/>
    </source>
</evidence>
<dbReference type="GO" id="GO:0005829">
    <property type="term" value="C:cytosol"/>
    <property type="evidence" value="ECO:0007669"/>
    <property type="project" value="TreeGrafter"/>
</dbReference>
<gene>
    <name evidence="4" type="ORF">BMR96_07995</name>
</gene>
<proteinExistence type="predicted"/>
<dbReference type="Gene3D" id="3.30.420.10">
    <property type="entry name" value="Ribonuclease H-like superfamily/Ribonuclease H"/>
    <property type="match status" value="1"/>
</dbReference>
<evidence type="ECO:0000313" key="5">
    <source>
        <dbReference type="Proteomes" id="UP000192288"/>
    </source>
</evidence>
<dbReference type="GO" id="GO:0003676">
    <property type="term" value="F:nucleic acid binding"/>
    <property type="evidence" value="ECO:0007669"/>
    <property type="project" value="InterPro"/>
</dbReference>
<keyword evidence="2" id="KW-0175">Coiled coil</keyword>
<dbReference type="Proteomes" id="UP000192288">
    <property type="component" value="Unassembled WGS sequence"/>
</dbReference>
<dbReference type="RefSeq" id="WP_080519566.1">
    <property type="nucleotide sequence ID" value="NZ_MPLS01000032.1"/>
</dbReference>
<dbReference type="InterPro" id="IPR053392">
    <property type="entry name" value="Transposase_IS30-like"/>
</dbReference>
<dbReference type="Pfam" id="PF13936">
    <property type="entry name" value="HTH_38"/>
    <property type="match status" value="1"/>
</dbReference>
<dbReference type="NCBIfam" id="NF033563">
    <property type="entry name" value="transpos_IS30"/>
    <property type="match status" value="1"/>
</dbReference>
<dbReference type="InterPro" id="IPR025246">
    <property type="entry name" value="IS30-like_HTH"/>
</dbReference>
<organism evidence="4 5">
    <name type="scientific">Leuconostoc pseudomesenteroides</name>
    <dbReference type="NCBI Taxonomy" id="33968"/>
    <lineage>
        <taxon>Bacteria</taxon>
        <taxon>Bacillati</taxon>
        <taxon>Bacillota</taxon>
        <taxon>Bacilli</taxon>
        <taxon>Lactobacillales</taxon>
        <taxon>Lactobacillaceae</taxon>
        <taxon>Leuconostoc</taxon>
    </lineage>
</organism>
<dbReference type="InterPro" id="IPR012337">
    <property type="entry name" value="RNaseH-like_sf"/>
</dbReference>
<dbReference type="InterPro" id="IPR001584">
    <property type="entry name" value="Integrase_cat-core"/>
</dbReference>
<dbReference type="PANTHER" id="PTHR10948">
    <property type="entry name" value="TRANSPOSASE"/>
    <property type="match status" value="1"/>
</dbReference>
<accession>A0A1X0VCH1</accession>
<dbReference type="eggNOG" id="COG2826">
    <property type="taxonomic scope" value="Bacteria"/>
</dbReference>
<protein>
    <submittedName>
        <fullName evidence="4">IS30 family transposase</fullName>
    </submittedName>
</protein>
<feature type="coiled-coil region" evidence="2">
    <location>
        <begin position="361"/>
        <end position="403"/>
    </location>
</feature>
<dbReference type="InterPro" id="IPR036397">
    <property type="entry name" value="RNaseH_sf"/>
</dbReference>
<dbReference type="SUPFAM" id="SSF53098">
    <property type="entry name" value="Ribonuclease H-like"/>
    <property type="match status" value="1"/>
</dbReference>
<evidence type="ECO:0000259" key="3">
    <source>
        <dbReference type="PROSITE" id="PS50994"/>
    </source>
</evidence>
<dbReference type="AlphaFoldDB" id="A0A1X0VCH1"/>
<dbReference type="GO" id="GO:0006310">
    <property type="term" value="P:DNA recombination"/>
    <property type="evidence" value="ECO:0007669"/>
    <property type="project" value="UniProtKB-KW"/>
</dbReference>
<dbReference type="Pfam" id="PF00665">
    <property type="entry name" value="rve"/>
    <property type="match status" value="1"/>
</dbReference>
<reference evidence="4 5" key="1">
    <citation type="journal article" date="2017" name="Front. Microbiol.">
        <title>Genomic Characterization of Dairy Associated Leuconostoc Species and Diversity of Leuconostocs in Undefined Mixed Mesophilic Starter Cultures.</title>
        <authorList>
            <person name="Frantzen C.A."/>
            <person name="Kot W."/>
            <person name="Pedersen T.B."/>
            <person name="Ardo Y.M."/>
            <person name="Broadbent J.R."/>
            <person name="Neve H."/>
            <person name="Hansen L.H."/>
            <person name="Dal Bello F."/>
            <person name="Ostlie H.M."/>
            <person name="Kleppen H.P."/>
            <person name="Vogensen F.K."/>
            <person name="Holo H."/>
        </authorList>
    </citation>
    <scope>NUCLEOTIDE SEQUENCE [LARGE SCALE GENOMIC DNA]</scope>
    <source>
        <strain evidence="4 5">LMGCF08</strain>
    </source>
</reference>
<dbReference type="InterPro" id="IPR051917">
    <property type="entry name" value="Transposase-Integrase"/>
</dbReference>
<sequence length="419" mass="50010">MTKKLPPDQVKYPRIHENDRHLIEHMWNDEKLTQTEIARKLNRSQSAISRELKQGNIFDFSNLSKRQLYNLEIHSRIKYSALRGQFIATQRSVRRGNGSKLLTDELKELIEHWVNVEHWTPEQIAEAHVSDIEVSASTIRNWARQGKIYLRPYYRKRANNTDAEKVKIKTQYQKQREIDRLRSKLKSQGILVRHSIYERPPKINTRRQFGHWEIDLVLPAKGKNGEINDKSAILTLVERKTRFYVLVKIDSKQSFDVIKGFRYFYKNYGKWVRTITADNGIEFMSWDFLEVVQQEYKTKIYYATPSSPQERGTNEYKNRELRVFIPKKTTFRTIKQKDLEVIADKINRKPMRIALQGSTPYERFNKEYRNMERYKERYIKQKIKKYEQKLAEEINALKDVNLTDIDADKDVKVDIDDIS</sequence>
<evidence type="ECO:0000256" key="1">
    <source>
        <dbReference type="ARBA" id="ARBA00023172"/>
    </source>
</evidence>
<name>A0A1X0VCH1_LEUPS</name>
<dbReference type="Gene3D" id="1.10.10.60">
    <property type="entry name" value="Homeodomain-like"/>
    <property type="match status" value="1"/>
</dbReference>
<keyword evidence="1" id="KW-0233">DNA recombination</keyword>
<dbReference type="EMBL" id="MPLS01000032">
    <property type="protein sequence ID" value="ORI97276.1"/>
    <property type="molecule type" value="Genomic_DNA"/>
</dbReference>
<dbReference type="PANTHER" id="PTHR10948:SF23">
    <property type="entry name" value="TRANSPOSASE INSI FOR INSERTION SEQUENCE ELEMENT IS30A-RELATED"/>
    <property type="match status" value="1"/>
</dbReference>
<dbReference type="GO" id="GO:0015074">
    <property type="term" value="P:DNA integration"/>
    <property type="evidence" value="ECO:0007669"/>
    <property type="project" value="InterPro"/>
</dbReference>
<comment type="caution">
    <text evidence="4">The sequence shown here is derived from an EMBL/GenBank/DDBJ whole genome shotgun (WGS) entry which is preliminary data.</text>
</comment>
<evidence type="ECO:0000256" key="2">
    <source>
        <dbReference type="SAM" id="Coils"/>
    </source>
</evidence>
<feature type="domain" description="Integrase catalytic" evidence="3">
    <location>
        <begin position="196"/>
        <end position="368"/>
    </location>
</feature>
<dbReference type="PROSITE" id="PS50994">
    <property type="entry name" value="INTEGRASE"/>
    <property type="match status" value="1"/>
</dbReference>
<dbReference type="GO" id="GO:0004803">
    <property type="term" value="F:transposase activity"/>
    <property type="evidence" value="ECO:0007669"/>
    <property type="project" value="TreeGrafter"/>
</dbReference>